<evidence type="ECO:0000313" key="2">
    <source>
        <dbReference type="Proteomes" id="UP000233551"/>
    </source>
</evidence>
<gene>
    <name evidence="1" type="ORF">CRG98_036387</name>
</gene>
<dbReference type="EMBL" id="PGOL01003071">
    <property type="protein sequence ID" value="PKI43221.1"/>
    <property type="molecule type" value="Genomic_DNA"/>
</dbReference>
<name>A0A2I0IGT7_PUNGR</name>
<dbReference type="Proteomes" id="UP000233551">
    <property type="component" value="Unassembled WGS sequence"/>
</dbReference>
<comment type="caution">
    <text evidence="1">The sequence shown here is derived from an EMBL/GenBank/DDBJ whole genome shotgun (WGS) entry which is preliminary data.</text>
</comment>
<keyword evidence="2" id="KW-1185">Reference proteome</keyword>
<protein>
    <submittedName>
        <fullName evidence="1">Uncharacterized protein</fullName>
    </submittedName>
</protein>
<reference evidence="1 2" key="1">
    <citation type="submission" date="2017-11" db="EMBL/GenBank/DDBJ databases">
        <title>De-novo sequencing of pomegranate (Punica granatum L.) genome.</title>
        <authorList>
            <person name="Akparov Z."/>
            <person name="Amiraslanov A."/>
            <person name="Hajiyeva S."/>
            <person name="Abbasov M."/>
            <person name="Kaur K."/>
            <person name="Hamwieh A."/>
            <person name="Solovyev V."/>
            <person name="Salamov A."/>
            <person name="Braich B."/>
            <person name="Kosarev P."/>
            <person name="Mahmoud A."/>
            <person name="Hajiyev E."/>
            <person name="Babayeva S."/>
            <person name="Izzatullayeva V."/>
            <person name="Mammadov A."/>
            <person name="Mammadov A."/>
            <person name="Sharifova S."/>
            <person name="Ojaghi J."/>
            <person name="Eynullazada K."/>
            <person name="Bayramov B."/>
            <person name="Abdulazimova A."/>
            <person name="Shahmuradov I."/>
        </authorList>
    </citation>
    <scope>NUCLEOTIDE SEQUENCE [LARGE SCALE GENOMIC DNA]</scope>
    <source>
        <strain evidence="2">cv. AG2017</strain>
        <tissue evidence="1">Leaf</tissue>
    </source>
</reference>
<evidence type="ECO:0000313" key="1">
    <source>
        <dbReference type="EMBL" id="PKI43221.1"/>
    </source>
</evidence>
<proteinExistence type="predicted"/>
<organism evidence="1 2">
    <name type="scientific">Punica granatum</name>
    <name type="common">Pomegranate</name>
    <dbReference type="NCBI Taxonomy" id="22663"/>
    <lineage>
        <taxon>Eukaryota</taxon>
        <taxon>Viridiplantae</taxon>
        <taxon>Streptophyta</taxon>
        <taxon>Embryophyta</taxon>
        <taxon>Tracheophyta</taxon>
        <taxon>Spermatophyta</taxon>
        <taxon>Magnoliopsida</taxon>
        <taxon>eudicotyledons</taxon>
        <taxon>Gunneridae</taxon>
        <taxon>Pentapetalae</taxon>
        <taxon>rosids</taxon>
        <taxon>malvids</taxon>
        <taxon>Myrtales</taxon>
        <taxon>Lythraceae</taxon>
        <taxon>Punica</taxon>
    </lineage>
</organism>
<accession>A0A2I0IGT7</accession>
<sequence>MIVVASLTPPSMAASIIPNGSSDHKVKLDLGEAKFDLGDRDRDLLGGWFRGGALLSSLAAGDVAAGEEEEEAAAAEGDGQRRCLVDLCDGGSWEAKDQGDDAISALCLLEKSLSALAVVGEAAEAAAGGGGGRRGAAPVVILAGRLNLA</sequence>
<dbReference type="AlphaFoldDB" id="A0A2I0IGT7"/>